<reference evidence="2" key="1">
    <citation type="journal article" date="2019" name="Sci. Rep.">
        <title>Draft genome of Tanacetum cinerariifolium, the natural source of mosquito coil.</title>
        <authorList>
            <person name="Yamashiro T."/>
            <person name="Shiraishi A."/>
            <person name="Satake H."/>
            <person name="Nakayama K."/>
        </authorList>
    </citation>
    <scope>NUCLEOTIDE SEQUENCE</scope>
</reference>
<keyword evidence="1" id="KW-1133">Transmembrane helix</keyword>
<accession>A0A699SET1</accession>
<keyword evidence="1" id="KW-0812">Transmembrane</keyword>
<keyword evidence="1" id="KW-0472">Membrane</keyword>
<organism evidence="2">
    <name type="scientific">Tanacetum cinerariifolium</name>
    <name type="common">Dalmatian daisy</name>
    <name type="synonym">Chrysanthemum cinerariifolium</name>
    <dbReference type="NCBI Taxonomy" id="118510"/>
    <lineage>
        <taxon>Eukaryota</taxon>
        <taxon>Viridiplantae</taxon>
        <taxon>Streptophyta</taxon>
        <taxon>Embryophyta</taxon>
        <taxon>Tracheophyta</taxon>
        <taxon>Spermatophyta</taxon>
        <taxon>Magnoliopsida</taxon>
        <taxon>eudicotyledons</taxon>
        <taxon>Gunneridae</taxon>
        <taxon>Pentapetalae</taxon>
        <taxon>asterids</taxon>
        <taxon>campanulids</taxon>
        <taxon>Asterales</taxon>
        <taxon>Asteraceae</taxon>
        <taxon>Asteroideae</taxon>
        <taxon>Anthemideae</taxon>
        <taxon>Anthemidinae</taxon>
        <taxon>Tanacetum</taxon>
    </lineage>
</organism>
<name>A0A699SET1_TANCI</name>
<protein>
    <submittedName>
        <fullName evidence="2">Uncharacterized protein</fullName>
    </submittedName>
</protein>
<gene>
    <name evidence="2" type="ORF">Tci_867810</name>
</gene>
<feature type="transmembrane region" description="Helical" evidence="1">
    <location>
        <begin position="55"/>
        <end position="73"/>
    </location>
</feature>
<feature type="non-terminal residue" evidence="2">
    <location>
        <position position="1"/>
    </location>
</feature>
<proteinExistence type="predicted"/>
<evidence type="ECO:0000313" key="2">
    <source>
        <dbReference type="EMBL" id="GFC95840.1"/>
    </source>
</evidence>
<evidence type="ECO:0000256" key="1">
    <source>
        <dbReference type="SAM" id="Phobius"/>
    </source>
</evidence>
<sequence length="135" mass="14451">GGNVNQGNKGGRYKAPISTNIKQDFSVTVVEKERIRDNVRVRASLSPSQRINSSLSYAFSAAIPMVLQFWAILLDVSCVTTFIACSSFLILVIVIFVVVVGIDPTIRGSVTIPLAFSTLGCTLPSVVVIALGAHR</sequence>
<dbReference type="EMBL" id="BKCJ011156771">
    <property type="protein sequence ID" value="GFC95840.1"/>
    <property type="molecule type" value="Genomic_DNA"/>
</dbReference>
<feature type="transmembrane region" description="Helical" evidence="1">
    <location>
        <begin position="114"/>
        <end position="133"/>
    </location>
</feature>
<comment type="caution">
    <text evidence="2">The sequence shown here is derived from an EMBL/GenBank/DDBJ whole genome shotgun (WGS) entry which is preliminary data.</text>
</comment>
<feature type="transmembrane region" description="Helical" evidence="1">
    <location>
        <begin position="79"/>
        <end position="102"/>
    </location>
</feature>
<dbReference type="AlphaFoldDB" id="A0A699SET1"/>